<sequence>MSDNPKIPRETTTFDSRDRLILALYAELKAERETRQLLEAAIRDGDVSREVLSAMAADPIPVVTSDDIATIETMLDRDRRLTELASKTLEEQSPR</sequence>
<evidence type="ECO:0000313" key="1">
    <source>
        <dbReference type="EMBL" id="MBP1849257.1"/>
    </source>
</evidence>
<dbReference type="EMBL" id="JAGGJU010000002">
    <property type="protein sequence ID" value="MBP1849257.1"/>
    <property type="molecule type" value="Genomic_DNA"/>
</dbReference>
<keyword evidence="2" id="KW-1185">Reference proteome</keyword>
<dbReference type="RefSeq" id="WP_209942258.1">
    <property type="nucleotide sequence ID" value="NZ_JAGGJU010000002.1"/>
</dbReference>
<protein>
    <submittedName>
        <fullName evidence="1">Uncharacterized protein</fullName>
    </submittedName>
</protein>
<organism evidence="1 2">
    <name type="scientific">Rhizobium halophytocola</name>
    <dbReference type="NCBI Taxonomy" id="735519"/>
    <lineage>
        <taxon>Bacteria</taxon>
        <taxon>Pseudomonadati</taxon>
        <taxon>Pseudomonadota</taxon>
        <taxon>Alphaproteobacteria</taxon>
        <taxon>Hyphomicrobiales</taxon>
        <taxon>Rhizobiaceae</taxon>
        <taxon>Rhizobium/Agrobacterium group</taxon>
        <taxon>Rhizobium</taxon>
    </lineage>
</organism>
<accession>A0ABS4DU92</accession>
<reference evidence="1 2" key="1">
    <citation type="submission" date="2021-03" db="EMBL/GenBank/DDBJ databases">
        <title>Genomic Encyclopedia of Type Strains, Phase IV (KMG-IV): sequencing the most valuable type-strain genomes for metagenomic binning, comparative biology and taxonomic classification.</title>
        <authorList>
            <person name="Goeker M."/>
        </authorList>
    </citation>
    <scope>NUCLEOTIDE SEQUENCE [LARGE SCALE GENOMIC DNA]</scope>
    <source>
        <strain evidence="1 2">DSM 21600</strain>
    </source>
</reference>
<comment type="caution">
    <text evidence="1">The sequence shown here is derived from an EMBL/GenBank/DDBJ whole genome shotgun (WGS) entry which is preliminary data.</text>
</comment>
<dbReference type="Proteomes" id="UP000759443">
    <property type="component" value="Unassembled WGS sequence"/>
</dbReference>
<name>A0ABS4DU92_9HYPH</name>
<gene>
    <name evidence="1" type="ORF">J2Z17_000678</name>
</gene>
<proteinExistence type="predicted"/>
<evidence type="ECO:0000313" key="2">
    <source>
        <dbReference type="Proteomes" id="UP000759443"/>
    </source>
</evidence>